<evidence type="ECO:0000313" key="1">
    <source>
        <dbReference type="EMBL" id="QZA70728.1"/>
    </source>
</evidence>
<sequence>MSTISCFTNLDSLFDPRRGIITKVALESGNTKFNWNTNMAEVYKRRRYDYFNQPELGITQEKYEARYAARTINDFADETQCYFYPSKLIRSMFRMVREVEFGVGQMLSVSTFSVTVNLYPYTLTTELLDELESVIRGAVPFNISLSFVKIPYDELTPSVLNGYQYVFIYDFLIGKDYKVYWENYAASSGSTVKFFVPDMLVYKELPEEMRREEPIETIGKLNVTQGGKITWVPCLKTIFDYSE</sequence>
<gene>
    <name evidence="1" type="primary">255</name>
    <name evidence="1" type="ORF">AH04_255</name>
</gene>
<evidence type="ECO:0000313" key="2">
    <source>
        <dbReference type="Proteomes" id="UP000827517"/>
    </source>
</evidence>
<dbReference type="Proteomes" id="UP000827517">
    <property type="component" value="Segment"/>
</dbReference>
<proteinExistence type="predicted"/>
<dbReference type="GeneID" id="77944133"/>
<dbReference type="RefSeq" id="YP_010668009.1">
    <property type="nucleotide sequence ID" value="NC_070952.1"/>
</dbReference>
<dbReference type="EMBL" id="MZ501267">
    <property type="protein sequence ID" value="QZA70728.1"/>
    <property type="molecule type" value="Genomic_DNA"/>
</dbReference>
<protein>
    <submittedName>
        <fullName evidence="1">Uncharacterized protein</fullName>
    </submittedName>
</protein>
<accession>A0AAE7X144</accession>
<keyword evidence="2" id="KW-1185">Reference proteome</keyword>
<dbReference type="KEGG" id="vg:77944133"/>
<organism evidence="1 2">
    <name type="scientific">Erwinia phage AH04</name>
    <dbReference type="NCBI Taxonomy" id="2869569"/>
    <lineage>
        <taxon>Viruses</taxon>
        <taxon>Duplodnaviria</taxon>
        <taxon>Heunggongvirae</taxon>
        <taxon>Uroviricota</taxon>
        <taxon>Caudoviricetes</taxon>
        <taxon>Chimalliviridae</taxon>
        <taxon>Meadowvirus</taxon>
        <taxon>Meadowvirus AH04</taxon>
    </lineage>
</organism>
<name>A0AAE7X144_9CAUD</name>
<reference evidence="1" key="1">
    <citation type="submission" date="2021-07" db="EMBL/GenBank/DDBJ databases">
        <authorList>
            <person name="Roth S.J."/>
            <person name="Krukonis G.P."/>
            <person name="Delesalle V.A."/>
        </authorList>
    </citation>
    <scope>NUCLEOTIDE SEQUENCE</scope>
</reference>